<dbReference type="InterPro" id="IPR001251">
    <property type="entry name" value="CRAL-TRIO_dom"/>
</dbReference>
<dbReference type="AlphaFoldDB" id="A0ABD6ETT2"/>
<evidence type="ECO:0000313" key="2">
    <source>
        <dbReference type="EMBL" id="MFH4980704.1"/>
    </source>
</evidence>
<dbReference type="CDD" id="cd00170">
    <property type="entry name" value="SEC14"/>
    <property type="match status" value="1"/>
</dbReference>
<dbReference type="InterPro" id="IPR036598">
    <property type="entry name" value="GOLD_dom_sf"/>
</dbReference>
<dbReference type="InterPro" id="IPR036865">
    <property type="entry name" value="CRAL-TRIO_dom_sf"/>
</dbReference>
<evidence type="ECO:0000313" key="3">
    <source>
        <dbReference type="Proteomes" id="UP001608902"/>
    </source>
</evidence>
<dbReference type="PROSITE" id="PS50191">
    <property type="entry name" value="CRAL_TRIO"/>
    <property type="match status" value="1"/>
</dbReference>
<evidence type="ECO:0000259" key="1">
    <source>
        <dbReference type="PROSITE" id="PS50191"/>
    </source>
</evidence>
<dbReference type="Gene3D" id="3.40.525.10">
    <property type="entry name" value="CRAL-TRIO lipid binding domain"/>
    <property type="match status" value="1"/>
</dbReference>
<proteinExistence type="predicted"/>
<gene>
    <name evidence="2" type="ORF">AB6A40_007413</name>
</gene>
<dbReference type="PANTHER" id="PTHR23324">
    <property type="entry name" value="SEC14 RELATED PROTEIN"/>
    <property type="match status" value="1"/>
</dbReference>
<dbReference type="EMBL" id="JBGFUD010005958">
    <property type="protein sequence ID" value="MFH4980704.1"/>
    <property type="molecule type" value="Genomic_DNA"/>
</dbReference>
<protein>
    <recommendedName>
        <fullName evidence="1">CRAL-TRIO domain-containing protein</fullName>
    </recommendedName>
</protein>
<dbReference type="SUPFAM" id="SSF52087">
    <property type="entry name" value="CRAL/TRIO domain"/>
    <property type="match status" value="1"/>
</dbReference>
<reference evidence="2 3" key="1">
    <citation type="submission" date="2024-08" db="EMBL/GenBank/DDBJ databases">
        <title>Gnathostoma spinigerum genome.</title>
        <authorList>
            <person name="Gonzalez-Bertolin B."/>
            <person name="Monzon S."/>
            <person name="Zaballos A."/>
            <person name="Jimenez P."/>
            <person name="Dekumyoy P."/>
            <person name="Varona S."/>
            <person name="Cuesta I."/>
            <person name="Sumanam S."/>
            <person name="Adisakwattana P."/>
            <person name="Gasser R.B."/>
            <person name="Hernandez-Gonzalez A."/>
            <person name="Young N.D."/>
            <person name="Perteguer M.J."/>
        </authorList>
    </citation>
    <scope>NUCLEOTIDE SEQUENCE [LARGE SCALE GENOMIC DNA]</scope>
    <source>
        <strain evidence="2">AL3</strain>
        <tissue evidence="2">Liver</tissue>
    </source>
</reference>
<accession>A0ABD6ETT2</accession>
<dbReference type="Gene3D" id="2.60.120.680">
    <property type="entry name" value="GOLD domain"/>
    <property type="match status" value="1"/>
</dbReference>
<dbReference type="PANTHER" id="PTHR23324:SF86">
    <property type="entry name" value="CRAL-TRIO DOMAIN-CONTAINING PROTEIN"/>
    <property type="match status" value="1"/>
</dbReference>
<sequence>MQYDKDSTVCEFIRPSPLSADDIQGAKLLREKLKDIPQELNTDYYLARWWKSYDGDFQMIEKRFSELINHRRGFGYDKLPLSDLMGHFEIPRRTFERFCISNLASSQFSDNIAVFILRMKGNDLKEILRTIPLSFVIHSYFILQESFCRTVLMKEKITGKPASMVLVLDLIELNISELINPLSAPSKLTRLIVKVWADYFSEVLTKVFLINSPAIISIMWQITKCLMDKKTQARLQFLDHPSDLLHYLRPEAVPEEYGGQWRDDSGYACPPESACNDPVRVTPECYFRADDLWRQNGFSSVPKMTSATIKGAQTLEIFRTCVQDTRKLIWQFTVNGDIEFDVLRLGDDNQWCIVWPKVTLTSLKAPEQWYITCKKGEYKVRICNPTKTWLPIKINYAVEFGNDCN</sequence>
<comment type="caution">
    <text evidence="2">The sequence shown here is derived from an EMBL/GenBank/DDBJ whole genome shotgun (WGS) entry which is preliminary data.</text>
</comment>
<dbReference type="SMART" id="SM00516">
    <property type="entry name" value="SEC14"/>
    <property type="match status" value="1"/>
</dbReference>
<dbReference type="InterPro" id="IPR051064">
    <property type="entry name" value="SEC14/CRAL-TRIO_domain"/>
</dbReference>
<keyword evidence="3" id="KW-1185">Reference proteome</keyword>
<dbReference type="Proteomes" id="UP001608902">
    <property type="component" value="Unassembled WGS sequence"/>
</dbReference>
<name>A0ABD6ETT2_9BILA</name>
<organism evidence="2 3">
    <name type="scientific">Gnathostoma spinigerum</name>
    <dbReference type="NCBI Taxonomy" id="75299"/>
    <lineage>
        <taxon>Eukaryota</taxon>
        <taxon>Metazoa</taxon>
        <taxon>Ecdysozoa</taxon>
        <taxon>Nematoda</taxon>
        <taxon>Chromadorea</taxon>
        <taxon>Rhabditida</taxon>
        <taxon>Spirurina</taxon>
        <taxon>Gnathostomatomorpha</taxon>
        <taxon>Gnathostomatoidea</taxon>
        <taxon>Gnathostomatidae</taxon>
        <taxon>Gnathostoma</taxon>
    </lineage>
</organism>
<dbReference type="Pfam" id="PF00650">
    <property type="entry name" value="CRAL_TRIO"/>
    <property type="match status" value="1"/>
</dbReference>
<dbReference type="SUPFAM" id="SSF101576">
    <property type="entry name" value="Supernatant protein factor (SPF), C-terminal domain"/>
    <property type="match status" value="1"/>
</dbReference>
<feature type="domain" description="CRAL-TRIO" evidence="1">
    <location>
        <begin position="110"/>
        <end position="265"/>
    </location>
</feature>